<reference evidence="2" key="1">
    <citation type="journal article" date="2014" name="Science">
        <title>Ancient hybridizations among the ancestral genomes of bread wheat.</title>
        <authorList>
            <consortium name="International Wheat Genome Sequencing Consortium,"/>
            <person name="Marcussen T."/>
            <person name="Sandve S.R."/>
            <person name="Heier L."/>
            <person name="Spannagl M."/>
            <person name="Pfeifer M."/>
            <person name="Jakobsen K.S."/>
            <person name="Wulff B.B."/>
            <person name="Steuernagel B."/>
            <person name="Mayer K.F."/>
            <person name="Olsen O.A."/>
        </authorList>
    </citation>
    <scope>NUCLEOTIDE SEQUENCE [LARGE SCALE GENOMIC DNA]</scope>
    <source>
        <strain evidence="2">cv. AL8/78</strain>
    </source>
</reference>
<organism evidence="1 2">
    <name type="scientific">Aegilops tauschii subsp. strangulata</name>
    <name type="common">Goatgrass</name>
    <dbReference type="NCBI Taxonomy" id="200361"/>
    <lineage>
        <taxon>Eukaryota</taxon>
        <taxon>Viridiplantae</taxon>
        <taxon>Streptophyta</taxon>
        <taxon>Embryophyta</taxon>
        <taxon>Tracheophyta</taxon>
        <taxon>Spermatophyta</taxon>
        <taxon>Magnoliopsida</taxon>
        <taxon>Liliopsida</taxon>
        <taxon>Poales</taxon>
        <taxon>Poaceae</taxon>
        <taxon>BOP clade</taxon>
        <taxon>Pooideae</taxon>
        <taxon>Triticodae</taxon>
        <taxon>Triticeae</taxon>
        <taxon>Triticinae</taxon>
        <taxon>Aegilops</taxon>
    </lineage>
</organism>
<reference evidence="2" key="2">
    <citation type="journal article" date="2017" name="Nat. Plants">
        <title>The Aegilops tauschii genome reveals multiple impacts of transposons.</title>
        <authorList>
            <person name="Zhao G."/>
            <person name="Zou C."/>
            <person name="Li K."/>
            <person name="Wang K."/>
            <person name="Li T."/>
            <person name="Gao L."/>
            <person name="Zhang X."/>
            <person name="Wang H."/>
            <person name="Yang Z."/>
            <person name="Liu X."/>
            <person name="Jiang W."/>
            <person name="Mao L."/>
            <person name="Kong X."/>
            <person name="Jiao Y."/>
            <person name="Jia J."/>
        </authorList>
    </citation>
    <scope>NUCLEOTIDE SEQUENCE [LARGE SCALE GENOMIC DNA]</scope>
    <source>
        <strain evidence="2">cv. AL8/78</strain>
    </source>
</reference>
<accession>A0A452YDX1</accession>
<dbReference type="AlphaFoldDB" id="A0A452YDX1"/>
<reference evidence="1" key="3">
    <citation type="journal article" date="2017" name="Nature">
        <title>Genome sequence of the progenitor of the wheat D genome Aegilops tauschii.</title>
        <authorList>
            <person name="Luo M.C."/>
            <person name="Gu Y.Q."/>
            <person name="Puiu D."/>
            <person name="Wang H."/>
            <person name="Twardziok S.O."/>
            <person name="Deal K.R."/>
            <person name="Huo N."/>
            <person name="Zhu T."/>
            <person name="Wang L."/>
            <person name="Wang Y."/>
            <person name="McGuire P.E."/>
            <person name="Liu S."/>
            <person name="Long H."/>
            <person name="Ramasamy R.K."/>
            <person name="Rodriguez J.C."/>
            <person name="Van S.L."/>
            <person name="Yuan L."/>
            <person name="Wang Z."/>
            <person name="Xia Z."/>
            <person name="Xiao L."/>
            <person name="Anderson O.D."/>
            <person name="Ouyang S."/>
            <person name="Liang Y."/>
            <person name="Zimin A.V."/>
            <person name="Pertea G."/>
            <person name="Qi P."/>
            <person name="Bennetzen J.L."/>
            <person name="Dai X."/>
            <person name="Dawson M.W."/>
            <person name="Muller H.G."/>
            <person name="Kugler K."/>
            <person name="Rivarola-Duarte L."/>
            <person name="Spannagl M."/>
            <person name="Mayer K.F.X."/>
            <person name="Lu F.H."/>
            <person name="Bevan M.W."/>
            <person name="Leroy P."/>
            <person name="Li P."/>
            <person name="You F.M."/>
            <person name="Sun Q."/>
            <person name="Liu Z."/>
            <person name="Lyons E."/>
            <person name="Wicker T."/>
            <person name="Salzberg S.L."/>
            <person name="Devos K.M."/>
            <person name="Dvorak J."/>
        </authorList>
    </citation>
    <scope>NUCLEOTIDE SEQUENCE [LARGE SCALE GENOMIC DNA]</scope>
    <source>
        <strain evidence="1">cv. AL8/78</strain>
    </source>
</reference>
<sequence>MLHRWFHFEEHWMRLDGFHDTVAAAWVSIHDPDPFRRIMPRLQAMARCLTSWSAKAVGNMKTKLAIARELMVRFDKVSYLGLASLERTIARQRARIATLKDGDANTAFFHRQCMFRRQKNRIFRLSANGALLTTTARWLRRLSGTMTRSW</sequence>
<dbReference type="Gramene" id="AET1Gv20385000.6">
    <property type="protein sequence ID" value="AET1Gv20385000.6"/>
    <property type="gene ID" value="AET1Gv20385000"/>
</dbReference>
<keyword evidence="2" id="KW-1185">Reference proteome</keyword>
<name>A0A452YDX1_AEGTS</name>
<reference evidence="1" key="4">
    <citation type="submission" date="2019-03" db="UniProtKB">
        <authorList>
            <consortium name="EnsemblPlants"/>
        </authorList>
    </citation>
    <scope>IDENTIFICATION</scope>
</reference>
<dbReference type="Proteomes" id="UP000015105">
    <property type="component" value="Chromosome 1D"/>
</dbReference>
<evidence type="ECO:0000313" key="1">
    <source>
        <dbReference type="EnsemblPlants" id="AET1Gv20385000.6"/>
    </source>
</evidence>
<protein>
    <submittedName>
        <fullName evidence="1">Uncharacterized protein</fullName>
    </submittedName>
</protein>
<reference evidence="1" key="5">
    <citation type="journal article" date="2021" name="G3 (Bethesda)">
        <title>Aegilops tauschii genome assembly Aet v5.0 features greater sequence contiguity and improved annotation.</title>
        <authorList>
            <person name="Wang L."/>
            <person name="Zhu T."/>
            <person name="Rodriguez J.C."/>
            <person name="Deal K.R."/>
            <person name="Dubcovsky J."/>
            <person name="McGuire P.E."/>
            <person name="Lux T."/>
            <person name="Spannagl M."/>
            <person name="Mayer K.F.X."/>
            <person name="Baldrich P."/>
            <person name="Meyers B.C."/>
            <person name="Huo N."/>
            <person name="Gu Y.Q."/>
            <person name="Zhou H."/>
            <person name="Devos K.M."/>
            <person name="Bennetzen J.L."/>
            <person name="Unver T."/>
            <person name="Budak H."/>
            <person name="Gulick P.J."/>
            <person name="Galiba G."/>
            <person name="Kalapos B."/>
            <person name="Nelson D.R."/>
            <person name="Li P."/>
            <person name="You F.M."/>
            <person name="Luo M.C."/>
            <person name="Dvorak J."/>
        </authorList>
    </citation>
    <scope>NUCLEOTIDE SEQUENCE [LARGE SCALE GENOMIC DNA]</scope>
    <source>
        <strain evidence="1">cv. AL8/78</strain>
    </source>
</reference>
<evidence type="ECO:0000313" key="2">
    <source>
        <dbReference type="Proteomes" id="UP000015105"/>
    </source>
</evidence>
<dbReference type="EnsemblPlants" id="AET1Gv20385000.6">
    <property type="protein sequence ID" value="AET1Gv20385000.6"/>
    <property type="gene ID" value="AET1Gv20385000"/>
</dbReference>
<proteinExistence type="predicted"/>